<keyword evidence="2" id="KW-0472">Membrane</keyword>
<dbReference type="Pfam" id="PF00931">
    <property type="entry name" value="NB-ARC"/>
    <property type="match status" value="1"/>
</dbReference>
<dbReference type="InterPro" id="IPR002182">
    <property type="entry name" value="NB-ARC"/>
</dbReference>
<gene>
    <name evidence="5" type="ORF">C5167_044230</name>
</gene>
<dbReference type="AlphaFoldDB" id="A0A4Y7LBI5"/>
<sequence length="372" mass="43007">MYNWLKKLIDVTYDVDDECKTDAALRCSSRILTPCSGYTIKEFMTGSVPYFFCSQPTSLSRCTIAKRVQSFIHRFDEIAKQRSQFHLNPYVTAADVQLGSRQLRETTSYADEPAVYGRDEDMDYIVNLLLNDADGNDREERDVSVCAIVGMGGLGKTTLAQKVYHDIRSTDYFEVKCWICVSDNFNPKIFVKTILESLGDEVAHDKHTMDLLQSRLQKRLDGKRFLVVLDDVSSEDQGPWETLRTSLCCGRKDNEEFEFSFLETMLRIREFRLVPSFYKFNHPSTFLGFIFSNLKCLCVLTLAGLTLRRFPNSIGKLKHLRYLNLSGTNIKLFPKDVCCLINLQILKLHDCFDLRCLPADMRKMTNLRHYRM</sequence>
<proteinExistence type="predicted"/>
<name>A0A4Y7LBI5_PAPSO</name>
<reference evidence="5 6" key="1">
    <citation type="journal article" date="2018" name="Science">
        <title>The opium poppy genome and morphinan production.</title>
        <authorList>
            <person name="Guo L."/>
            <person name="Winzer T."/>
            <person name="Yang X."/>
            <person name="Li Y."/>
            <person name="Ning Z."/>
            <person name="He Z."/>
            <person name="Teodor R."/>
            <person name="Lu Y."/>
            <person name="Bowser T.A."/>
            <person name="Graham I.A."/>
            <person name="Ye K."/>
        </authorList>
    </citation>
    <scope>NUCLEOTIDE SEQUENCE [LARGE SCALE GENOMIC DNA]</scope>
    <source>
        <strain evidence="6">cv. HN1</strain>
        <tissue evidence="5">Leaves</tissue>
    </source>
</reference>
<dbReference type="Gramene" id="RZC81651">
    <property type="protein sequence ID" value="RZC81651"/>
    <property type="gene ID" value="C5167_044230"/>
</dbReference>
<evidence type="ECO:0000256" key="1">
    <source>
        <dbReference type="ARBA" id="ARBA00022737"/>
    </source>
</evidence>
<feature type="transmembrane region" description="Helical" evidence="2">
    <location>
        <begin position="286"/>
        <end position="307"/>
    </location>
</feature>
<dbReference type="PRINTS" id="PR00364">
    <property type="entry name" value="DISEASERSIST"/>
</dbReference>
<evidence type="ECO:0000313" key="6">
    <source>
        <dbReference type="Proteomes" id="UP000316621"/>
    </source>
</evidence>
<dbReference type="SUPFAM" id="SSF52058">
    <property type="entry name" value="L domain-like"/>
    <property type="match status" value="1"/>
</dbReference>
<dbReference type="Pfam" id="PF23598">
    <property type="entry name" value="LRR_14"/>
    <property type="match status" value="1"/>
</dbReference>
<dbReference type="Proteomes" id="UP000316621">
    <property type="component" value="Chromosome 10"/>
</dbReference>
<protein>
    <submittedName>
        <fullName evidence="5">Uncharacterized protein</fullName>
    </submittedName>
</protein>
<dbReference type="EMBL" id="CM010724">
    <property type="protein sequence ID" value="RZC81651.1"/>
    <property type="molecule type" value="Genomic_DNA"/>
</dbReference>
<dbReference type="GO" id="GO:0006952">
    <property type="term" value="P:defense response"/>
    <property type="evidence" value="ECO:0007669"/>
    <property type="project" value="UniProtKB-KW"/>
</dbReference>
<keyword evidence="1" id="KW-0677">Repeat</keyword>
<evidence type="ECO:0000313" key="5">
    <source>
        <dbReference type="EMBL" id="RZC81651.1"/>
    </source>
</evidence>
<dbReference type="OMA" id="PHANNTA"/>
<keyword evidence="2" id="KW-1133">Transmembrane helix</keyword>
<dbReference type="SUPFAM" id="SSF52540">
    <property type="entry name" value="P-loop containing nucleoside triphosphate hydrolases"/>
    <property type="match status" value="1"/>
</dbReference>
<dbReference type="GO" id="GO:0043531">
    <property type="term" value="F:ADP binding"/>
    <property type="evidence" value="ECO:0007669"/>
    <property type="project" value="InterPro"/>
</dbReference>
<evidence type="ECO:0000256" key="2">
    <source>
        <dbReference type="SAM" id="Phobius"/>
    </source>
</evidence>
<dbReference type="Gene3D" id="3.40.50.300">
    <property type="entry name" value="P-loop containing nucleotide triphosphate hydrolases"/>
    <property type="match status" value="1"/>
</dbReference>
<dbReference type="PANTHER" id="PTHR36766:SF70">
    <property type="entry name" value="DISEASE RESISTANCE PROTEIN RGA4"/>
    <property type="match status" value="1"/>
</dbReference>
<dbReference type="InterPro" id="IPR055414">
    <property type="entry name" value="LRR_R13L4/SHOC2-like"/>
</dbReference>
<evidence type="ECO:0000259" key="4">
    <source>
        <dbReference type="Pfam" id="PF23598"/>
    </source>
</evidence>
<keyword evidence="2" id="KW-0812">Transmembrane</keyword>
<accession>A0A4Y7LBI5</accession>
<keyword evidence="6" id="KW-1185">Reference proteome</keyword>
<dbReference type="InterPro" id="IPR027417">
    <property type="entry name" value="P-loop_NTPase"/>
</dbReference>
<dbReference type="Gene3D" id="3.80.10.10">
    <property type="entry name" value="Ribonuclease Inhibitor"/>
    <property type="match status" value="1"/>
</dbReference>
<feature type="domain" description="Disease resistance R13L4/SHOC-2-like LRR" evidence="4">
    <location>
        <begin position="277"/>
        <end position="369"/>
    </location>
</feature>
<evidence type="ECO:0000259" key="3">
    <source>
        <dbReference type="Pfam" id="PF00931"/>
    </source>
</evidence>
<organism evidence="5 6">
    <name type="scientific">Papaver somniferum</name>
    <name type="common">Opium poppy</name>
    <dbReference type="NCBI Taxonomy" id="3469"/>
    <lineage>
        <taxon>Eukaryota</taxon>
        <taxon>Viridiplantae</taxon>
        <taxon>Streptophyta</taxon>
        <taxon>Embryophyta</taxon>
        <taxon>Tracheophyta</taxon>
        <taxon>Spermatophyta</taxon>
        <taxon>Magnoliopsida</taxon>
        <taxon>Ranunculales</taxon>
        <taxon>Papaveraceae</taxon>
        <taxon>Papaveroideae</taxon>
        <taxon>Papaver</taxon>
    </lineage>
</organism>
<dbReference type="InterPro" id="IPR032675">
    <property type="entry name" value="LRR_dom_sf"/>
</dbReference>
<feature type="domain" description="NB-ARC" evidence="3">
    <location>
        <begin position="139"/>
        <end position="245"/>
    </location>
</feature>
<dbReference type="PANTHER" id="PTHR36766">
    <property type="entry name" value="PLANT BROAD-SPECTRUM MILDEW RESISTANCE PROTEIN RPW8"/>
    <property type="match status" value="1"/>
</dbReference>